<proteinExistence type="predicted"/>
<name>V5Q7E8_9CAUD</name>
<sequence>MEIKPRIGADLWHAITQGTTLKVRFILALQSLIFGASLLVRPMPAPTRWALFATLPVYAWSAMLWLSGSLMLWRVLSTRPVTWLAWASNVFALFTWFIICLSYAAFEGWRGLVGTHILALVMAVFCVLRTEATRSDLETA</sequence>
<evidence type="ECO:0000313" key="2">
    <source>
        <dbReference type="EMBL" id="AHB12062.1"/>
    </source>
</evidence>
<feature type="transmembrane region" description="Helical" evidence="1">
    <location>
        <begin position="111"/>
        <end position="128"/>
    </location>
</feature>
<gene>
    <name evidence="2" type="ORF">Sano_42</name>
</gene>
<keyword evidence="3" id="KW-1185">Reference proteome</keyword>
<keyword evidence="1" id="KW-0472">Membrane</keyword>
<keyword evidence="1" id="KW-1133">Transmembrane helix</keyword>
<dbReference type="Proteomes" id="UP000018621">
    <property type="component" value="Segment"/>
</dbReference>
<protein>
    <submittedName>
        <fullName evidence="2">Holin-antiholin</fullName>
    </submittedName>
</protein>
<reference evidence="2 3" key="1">
    <citation type="journal article" date="2014" name="J. Bacteriol.">
        <title>Characterization of novel virulent broad-host-range phages of Xylella fastidiosa and Xanthomonas.</title>
        <authorList>
            <person name="Ahern S.J."/>
            <person name="Das M."/>
            <person name="Bhowmick T.S."/>
            <person name="Young R."/>
            <person name="Gonzalez C.F."/>
        </authorList>
    </citation>
    <scope>NUCLEOTIDE SEQUENCE [LARGE SCALE GENOMIC DNA]</scope>
</reference>
<organism evidence="2 3">
    <name type="scientific">Xylella phage Sano</name>
    <dbReference type="NCBI Taxonomy" id="1415148"/>
    <lineage>
        <taxon>Viruses</taxon>
        <taxon>Duplodnaviria</taxon>
        <taxon>Heunggongvirae</taxon>
        <taxon>Uroviricota</taxon>
        <taxon>Caudoviricetes</taxon>
        <taxon>Casjensviridae</taxon>
        <taxon>Sanovirus</taxon>
        <taxon>Sanovirus sano</taxon>
        <taxon>Xylella virus Sano</taxon>
    </lineage>
</organism>
<dbReference type="EMBL" id="KF626665">
    <property type="protein sequence ID" value="AHB12062.1"/>
    <property type="molecule type" value="Genomic_DNA"/>
</dbReference>
<evidence type="ECO:0000313" key="3">
    <source>
        <dbReference type="Proteomes" id="UP000018621"/>
    </source>
</evidence>
<feature type="transmembrane region" description="Helical" evidence="1">
    <location>
        <begin position="83"/>
        <end position="105"/>
    </location>
</feature>
<feature type="transmembrane region" description="Helical" evidence="1">
    <location>
        <begin position="21"/>
        <end position="40"/>
    </location>
</feature>
<feature type="transmembrane region" description="Helical" evidence="1">
    <location>
        <begin position="52"/>
        <end position="76"/>
    </location>
</feature>
<evidence type="ECO:0000256" key="1">
    <source>
        <dbReference type="SAM" id="Phobius"/>
    </source>
</evidence>
<keyword evidence="1" id="KW-0812">Transmembrane</keyword>
<accession>V5Q7E8</accession>